<dbReference type="EMBL" id="JBHSPH010000010">
    <property type="protein sequence ID" value="MFC5864960.1"/>
    <property type="molecule type" value="Genomic_DNA"/>
</dbReference>
<dbReference type="Pfam" id="PF10111">
    <property type="entry name" value="Glyco_tranf_2_2"/>
    <property type="match status" value="1"/>
</dbReference>
<sequence length="320" mass="36009">MNIPAVSIVIPTRGRPDSLLRCVERLDASADYEIIISDDGDADETRRVIDGVGFKAAVVQGPKKGPAANRNFGAAHAVGELLIFLDDDCIPDAGLIDSYLAASFRTPEVSVFEGRISATGRMRGFADVVPENEDGGHLWSCNFAIRRSLFNEIGGFDERFRFAANEDMDLYLRALKFSPVMFLRDARVYHPWERRAGAKPLRHKGFSTLLFMNIYPEGTHLYRSFRLLQVAARTVVYGVPQHIRERALADPVHLFRRIGYDLKLAAIVLFWNWRRTIAPILFQPCCETCHEMMRDVAEPQQEWTTTSKAGLGGGLLDHVR</sequence>
<dbReference type="InterPro" id="IPR029044">
    <property type="entry name" value="Nucleotide-diphossugar_trans"/>
</dbReference>
<evidence type="ECO:0000313" key="6">
    <source>
        <dbReference type="EMBL" id="MFC5864960.1"/>
    </source>
</evidence>
<dbReference type="InterPro" id="IPR019290">
    <property type="entry name" value="GlycosylTrfase-like_prok"/>
</dbReference>
<evidence type="ECO:0000259" key="4">
    <source>
        <dbReference type="Pfam" id="PF00535"/>
    </source>
</evidence>
<dbReference type="PANTHER" id="PTHR43179:SF12">
    <property type="entry name" value="GALACTOFURANOSYLTRANSFERASE GLFT2"/>
    <property type="match status" value="1"/>
</dbReference>
<evidence type="ECO:0000256" key="2">
    <source>
        <dbReference type="ARBA" id="ARBA00022676"/>
    </source>
</evidence>
<dbReference type="Pfam" id="PF00535">
    <property type="entry name" value="Glycos_transf_2"/>
    <property type="match status" value="1"/>
</dbReference>
<comment type="caution">
    <text evidence="6">The sequence shown here is derived from an EMBL/GenBank/DDBJ whole genome shotgun (WGS) entry which is preliminary data.</text>
</comment>
<keyword evidence="7" id="KW-1185">Reference proteome</keyword>
<evidence type="ECO:0000256" key="3">
    <source>
        <dbReference type="ARBA" id="ARBA00022679"/>
    </source>
</evidence>
<dbReference type="Proteomes" id="UP001596091">
    <property type="component" value="Unassembled WGS sequence"/>
</dbReference>
<feature type="domain" description="Glycosyltransferase 2-like" evidence="4">
    <location>
        <begin position="7"/>
        <end position="102"/>
    </location>
</feature>
<gene>
    <name evidence="6" type="ORF">ACFPT7_21810</name>
</gene>
<dbReference type="SUPFAM" id="SSF53448">
    <property type="entry name" value="Nucleotide-diphospho-sugar transferases"/>
    <property type="match status" value="1"/>
</dbReference>
<accession>A0ABW1ELP2</accession>
<feature type="domain" description="Glycosyltransferase 2-like prokaryotic type" evidence="5">
    <location>
        <begin position="140"/>
        <end position="211"/>
    </location>
</feature>
<evidence type="ECO:0000313" key="7">
    <source>
        <dbReference type="Proteomes" id="UP001596091"/>
    </source>
</evidence>
<dbReference type="Gene3D" id="3.90.550.10">
    <property type="entry name" value="Spore Coat Polysaccharide Biosynthesis Protein SpsA, Chain A"/>
    <property type="match status" value="1"/>
</dbReference>
<dbReference type="GO" id="GO:0016757">
    <property type="term" value="F:glycosyltransferase activity"/>
    <property type="evidence" value="ECO:0007669"/>
    <property type="project" value="UniProtKB-KW"/>
</dbReference>
<evidence type="ECO:0000259" key="5">
    <source>
        <dbReference type="Pfam" id="PF10111"/>
    </source>
</evidence>
<evidence type="ECO:0000256" key="1">
    <source>
        <dbReference type="ARBA" id="ARBA00006739"/>
    </source>
</evidence>
<comment type="similarity">
    <text evidence="1">Belongs to the glycosyltransferase 2 family.</text>
</comment>
<keyword evidence="3 6" id="KW-0808">Transferase</keyword>
<proteinExistence type="inferred from homology"/>
<dbReference type="RefSeq" id="WP_263332231.1">
    <property type="nucleotide sequence ID" value="NZ_JAGSYH010000001.1"/>
</dbReference>
<keyword evidence="2 6" id="KW-0328">Glycosyltransferase</keyword>
<dbReference type="CDD" id="cd00761">
    <property type="entry name" value="Glyco_tranf_GTA_type"/>
    <property type="match status" value="1"/>
</dbReference>
<reference evidence="7" key="1">
    <citation type="journal article" date="2019" name="Int. J. Syst. Evol. Microbiol.">
        <title>The Global Catalogue of Microorganisms (GCM) 10K type strain sequencing project: providing services to taxonomists for standard genome sequencing and annotation.</title>
        <authorList>
            <consortium name="The Broad Institute Genomics Platform"/>
            <consortium name="The Broad Institute Genome Sequencing Center for Infectious Disease"/>
            <person name="Wu L."/>
            <person name="Ma J."/>
        </authorList>
    </citation>
    <scope>NUCLEOTIDE SEQUENCE [LARGE SCALE GENOMIC DNA]</scope>
    <source>
        <strain evidence="7">JCM 4087</strain>
    </source>
</reference>
<dbReference type="EC" id="2.4.-.-" evidence="6"/>
<dbReference type="InterPro" id="IPR001173">
    <property type="entry name" value="Glyco_trans_2-like"/>
</dbReference>
<name>A0ABW1ELP2_9BACT</name>
<organism evidence="6 7">
    <name type="scientific">Acidicapsa dinghuensis</name>
    <dbReference type="NCBI Taxonomy" id="2218256"/>
    <lineage>
        <taxon>Bacteria</taxon>
        <taxon>Pseudomonadati</taxon>
        <taxon>Acidobacteriota</taxon>
        <taxon>Terriglobia</taxon>
        <taxon>Terriglobales</taxon>
        <taxon>Acidobacteriaceae</taxon>
        <taxon>Acidicapsa</taxon>
    </lineage>
</organism>
<dbReference type="PANTHER" id="PTHR43179">
    <property type="entry name" value="RHAMNOSYLTRANSFERASE WBBL"/>
    <property type="match status" value="1"/>
</dbReference>
<protein>
    <submittedName>
        <fullName evidence="6">Glycosyltransferase family 2 protein</fullName>
        <ecNumber evidence="6">2.4.-.-</ecNumber>
    </submittedName>
</protein>